<dbReference type="CDD" id="cd18186">
    <property type="entry name" value="BTB_POZ_ZBTB_KLHL-like"/>
    <property type="match status" value="1"/>
</dbReference>
<dbReference type="InterPro" id="IPR011333">
    <property type="entry name" value="SKP1/BTB/POZ_sf"/>
</dbReference>
<keyword evidence="3" id="KW-1185">Reference proteome</keyword>
<accession>A0A4Z1PPI2</accession>
<organism evidence="2 3">
    <name type="scientific">Venturia nashicola</name>
    <dbReference type="NCBI Taxonomy" id="86259"/>
    <lineage>
        <taxon>Eukaryota</taxon>
        <taxon>Fungi</taxon>
        <taxon>Dikarya</taxon>
        <taxon>Ascomycota</taxon>
        <taxon>Pezizomycotina</taxon>
        <taxon>Dothideomycetes</taxon>
        <taxon>Pleosporomycetidae</taxon>
        <taxon>Venturiales</taxon>
        <taxon>Venturiaceae</taxon>
        <taxon>Venturia</taxon>
    </lineage>
</organism>
<proteinExistence type="predicted"/>
<dbReference type="Gene3D" id="3.30.710.10">
    <property type="entry name" value="Potassium Channel Kv1.1, Chain A"/>
    <property type="match status" value="1"/>
</dbReference>
<reference evidence="2 3" key="1">
    <citation type="submission" date="2019-04" db="EMBL/GenBank/DDBJ databases">
        <title>High contiguity whole genome sequence and gene annotation resource for two Venturia nashicola isolates.</title>
        <authorList>
            <person name="Prokchorchik M."/>
            <person name="Won K."/>
            <person name="Lee Y."/>
            <person name="Choi E.D."/>
            <person name="Segonzac C."/>
            <person name="Sohn K.H."/>
        </authorList>
    </citation>
    <scope>NUCLEOTIDE SEQUENCE [LARGE SCALE GENOMIC DNA]</scope>
    <source>
        <strain evidence="2 3">PRI2</strain>
    </source>
</reference>
<gene>
    <name evidence="2" type="ORF">E6O75_ATG03673</name>
</gene>
<feature type="region of interest" description="Disordered" evidence="1">
    <location>
        <begin position="274"/>
        <end position="293"/>
    </location>
</feature>
<comment type="caution">
    <text evidence="2">The sequence shown here is derived from an EMBL/GenBank/DDBJ whole genome shotgun (WGS) entry which is preliminary data.</text>
</comment>
<evidence type="ECO:0000313" key="2">
    <source>
        <dbReference type="EMBL" id="TID25810.1"/>
    </source>
</evidence>
<dbReference type="AlphaFoldDB" id="A0A4Z1PPI2"/>
<evidence type="ECO:0000256" key="1">
    <source>
        <dbReference type="SAM" id="MobiDB-lite"/>
    </source>
</evidence>
<evidence type="ECO:0000313" key="3">
    <source>
        <dbReference type="Proteomes" id="UP000298493"/>
    </source>
</evidence>
<dbReference type="Proteomes" id="UP000298493">
    <property type="component" value="Unassembled WGS sequence"/>
</dbReference>
<dbReference type="SUPFAM" id="SSF54695">
    <property type="entry name" value="POZ domain"/>
    <property type="match status" value="1"/>
</dbReference>
<dbReference type="EMBL" id="SNSC02000003">
    <property type="protein sequence ID" value="TID25810.1"/>
    <property type="molecule type" value="Genomic_DNA"/>
</dbReference>
<dbReference type="STRING" id="86259.A0A4Z1PPI2"/>
<dbReference type="OrthoDB" id="5275938at2759"/>
<name>A0A4Z1PPI2_9PEZI</name>
<sequence length="339" mass="38180">MAVPLPTLHLRVNGDLTLLVGEHGQRFVVSRDTMCGACPVWERMLNGPYAEATNPEIAFPDDDPKVLHILLSITHLTFKNLPPTLTLEELTTLAFMCDKYDTVALVRPFLPTWTEPWLKAGSYLDRGNEEWVWISYVFGYEEEFCARVKQLVQDMRISQGGTPCVSVRRGKTALEDLLPEGLSESLLKMRHDTVTEVLKMCYELIETLESANACSHQDSANYQICGDLMLGSLIRTWSPLDHFKSSHQATAYRHSLRALGRTIRAVPTRSRDPFAEPDILGSKRGRGGNSKHNFDHSGCDAEIRAKLLQIETCILNVESPVQVSHLCRIREQAEKGRFA</sequence>
<protein>
    <submittedName>
        <fullName evidence="2">V-type proton ATPase subunit D</fullName>
    </submittedName>
</protein>